<dbReference type="Pfam" id="PF00480">
    <property type="entry name" value="ROK"/>
    <property type="match status" value="1"/>
</dbReference>
<reference evidence="3" key="1">
    <citation type="journal article" date="2019" name="Int. J. Syst. Evol. Microbiol.">
        <title>The Global Catalogue of Microorganisms (GCM) 10K type strain sequencing project: providing services to taxonomists for standard genome sequencing and annotation.</title>
        <authorList>
            <consortium name="The Broad Institute Genomics Platform"/>
            <consortium name="The Broad Institute Genome Sequencing Center for Infectious Disease"/>
            <person name="Wu L."/>
            <person name="Ma J."/>
        </authorList>
    </citation>
    <scope>NUCLEOTIDE SEQUENCE [LARGE SCALE GENOMIC DNA]</scope>
    <source>
        <strain evidence="3">JCM 18326</strain>
    </source>
</reference>
<dbReference type="InterPro" id="IPR000600">
    <property type="entry name" value="ROK"/>
</dbReference>
<dbReference type="Gene3D" id="3.30.420.40">
    <property type="match status" value="2"/>
</dbReference>
<keyword evidence="3" id="KW-1185">Reference proteome</keyword>
<organism evidence="2 3">
    <name type="scientific">Algivirga pacifica</name>
    <dbReference type="NCBI Taxonomy" id="1162670"/>
    <lineage>
        <taxon>Bacteria</taxon>
        <taxon>Pseudomonadati</taxon>
        <taxon>Bacteroidota</taxon>
        <taxon>Cytophagia</taxon>
        <taxon>Cytophagales</taxon>
        <taxon>Flammeovirgaceae</taxon>
        <taxon>Algivirga</taxon>
    </lineage>
</organism>
<evidence type="ECO:0000313" key="2">
    <source>
        <dbReference type="EMBL" id="GAA4851717.1"/>
    </source>
</evidence>
<name>A0ABP9DLQ8_9BACT</name>
<evidence type="ECO:0000256" key="1">
    <source>
        <dbReference type="ARBA" id="ARBA00006479"/>
    </source>
</evidence>
<comment type="caution">
    <text evidence="2">The sequence shown here is derived from an EMBL/GenBank/DDBJ whole genome shotgun (WGS) entry which is preliminary data.</text>
</comment>
<dbReference type="EMBL" id="BAABJX010000068">
    <property type="protein sequence ID" value="GAA4851717.1"/>
    <property type="molecule type" value="Genomic_DNA"/>
</dbReference>
<dbReference type="PANTHER" id="PTHR18964">
    <property type="entry name" value="ROK (REPRESSOR, ORF, KINASE) FAMILY"/>
    <property type="match status" value="1"/>
</dbReference>
<protein>
    <submittedName>
        <fullName evidence="2">ROK family protein</fullName>
    </submittedName>
</protein>
<accession>A0ABP9DLQ8</accession>
<dbReference type="PANTHER" id="PTHR18964:SF149">
    <property type="entry name" value="BIFUNCTIONAL UDP-N-ACETYLGLUCOSAMINE 2-EPIMERASE_N-ACETYLMANNOSAMINE KINASE"/>
    <property type="match status" value="1"/>
</dbReference>
<dbReference type="InterPro" id="IPR049874">
    <property type="entry name" value="ROK_cs"/>
</dbReference>
<gene>
    <name evidence="2" type="ORF">GCM10023331_40370</name>
</gene>
<dbReference type="PROSITE" id="PS01125">
    <property type="entry name" value="ROK"/>
    <property type="match status" value="1"/>
</dbReference>
<sequence>MKEVTIGIDIGGTNTKIGIVDREGSCLVYKSIETAADQPVEVFLSLLFKAIEDLKETLTEPHDIKAVGIGAPNGNYYAGTIEKAANLKGWGDYVPLANIISERLGIPVSLTNDANAAALGEMKYGVAKGMKNFIVITLGTGLGSGIIVNGDLLYGHDGFAGEFGHINVVPNGRQCGCGSKGCLETYVSATGLVRNMIELIAENNGGSHLDQYNFHTISSKMIFDAAEDGDPIAAQAFEMTGEILGKALADAIAIFSPEAIILFGGMASSGDRIMEPTRRAMEEHTIRVFKGKTKLLISDLKGDNTAILGASALAWQELDKTK</sequence>
<proteinExistence type="inferred from homology"/>
<dbReference type="InterPro" id="IPR043129">
    <property type="entry name" value="ATPase_NBD"/>
</dbReference>
<evidence type="ECO:0000313" key="3">
    <source>
        <dbReference type="Proteomes" id="UP001500298"/>
    </source>
</evidence>
<dbReference type="Proteomes" id="UP001500298">
    <property type="component" value="Unassembled WGS sequence"/>
</dbReference>
<dbReference type="SUPFAM" id="SSF53067">
    <property type="entry name" value="Actin-like ATPase domain"/>
    <property type="match status" value="1"/>
</dbReference>
<comment type="similarity">
    <text evidence="1">Belongs to the ROK (NagC/XylR) family.</text>
</comment>
<dbReference type="RefSeq" id="WP_345375174.1">
    <property type="nucleotide sequence ID" value="NZ_BAABJX010000068.1"/>
</dbReference>